<evidence type="ECO:0000313" key="2">
    <source>
        <dbReference type="EMBL" id="TGG92875.1"/>
    </source>
</evidence>
<reference evidence="2 3" key="1">
    <citation type="submission" date="2019-04" db="EMBL/GenBank/DDBJ databases">
        <title>Natronospirillum operosus gen. nov., sp. nov., a haloalkaliphilic satellite isolated from decaying biomass of laboratory culture of cyanobacterium Geitlerinema sp. and proposal of Natronospirillaceae fam. nov. and Saccharospirillaceae fam. nov.</title>
        <authorList>
            <person name="Kevbrin V."/>
            <person name="Boltyanskaya Y."/>
            <person name="Koziaeva V."/>
            <person name="Grouzdev D.S."/>
            <person name="Park M."/>
            <person name="Cho J."/>
        </authorList>
    </citation>
    <scope>NUCLEOTIDE SEQUENCE [LARGE SCALE GENOMIC DNA]</scope>
    <source>
        <strain evidence="2 3">G-116</strain>
    </source>
</reference>
<sequence length="60" mass="6943">MQFTLPGNTTERIVAGWKYIYGRWFAETGYEHGDSDDFDHFDERFHGPGGPVSEIYISIK</sequence>
<keyword evidence="3" id="KW-1185">Reference proteome</keyword>
<organism evidence="2 3">
    <name type="scientific">Natronospirillum operosum</name>
    <dbReference type="NCBI Taxonomy" id="2759953"/>
    <lineage>
        <taxon>Bacteria</taxon>
        <taxon>Pseudomonadati</taxon>
        <taxon>Pseudomonadota</taxon>
        <taxon>Gammaproteobacteria</taxon>
        <taxon>Oceanospirillales</taxon>
        <taxon>Natronospirillaceae</taxon>
        <taxon>Natronospirillum</taxon>
    </lineage>
</organism>
<dbReference type="Gene3D" id="3.20.80.10">
    <property type="entry name" value="Regulatory factor, effector binding domain"/>
    <property type="match status" value="1"/>
</dbReference>
<dbReference type="EMBL" id="SRMF01000004">
    <property type="protein sequence ID" value="TGG92875.1"/>
    <property type="molecule type" value="Genomic_DNA"/>
</dbReference>
<comment type="caution">
    <text evidence="2">The sequence shown here is derived from an EMBL/GenBank/DDBJ whole genome shotgun (WGS) entry which is preliminary data.</text>
</comment>
<dbReference type="Pfam" id="PF06445">
    <property type="entry name" value="GyrI-like"/>
    <property type="match status" value="1"/>
</dbReference>
<gene>
    <name evidence="2" type="ORF">E4656_12170</name>
</gene>
<name>A0A4Z0W6L7_9GAMM</name>
<dbReference type="InterPro" id="IPR029442">
    <property type="entry name" value="GyrI-like"/>
</dbReference>
<evidence type="ECO:0000259" key="1">
    <source>
        <dbReference type="Pfam" id="PF06445"/>
    </source>
</evidence>
<dbReference type="InterPro" id="IPR011256">
    <property type="entry name" value="Reg_factor_effector_dom_sf"/>
</dbReference>
<evidence type="ECO:0000313" key="3">
    <source>
        <dbReference type="Proteomes" id="UP000297475"/>
    </source>
</evidence>
<dbReference type="SUPFAM" id="SSF55136">
    <property type="entry name" value="Probable bacterial effector-binding domain"/>
    <property type="match status" value="1"/>
</dbReference>
<protein>
    <recommendedName>
        <fullName evidence="1">GyrI-like small molecule binding domain-containing protein</fullName>
    </recommendedName>
</protein>
<proteinExistence type="predicted"/>
<dbReference type="AlphaFoldDB" id="A0A4Z0W6L7"/>
<dbReference type="Proteomes" id="UP000297475">
    <property type="component" value="Unassembled WGS sequence"/>
</dbReference>
<feature type="domain" description="GyrI-like small molecule binding" evidence="1">
    <location>
        <begin position="2"/>
        <end position="60"/>
    </location>
</feature>
<dbReference type="OrthoDB" id="9773308at2"/>
<accession>A0A4Z0W6L7</accession>